<evidence type="ECO:0000259" key="4">
    <source>
        <dbReference type="Pfam" id="PF06276"/>
    </source>
</evidence>
<comment type="pathway">
    <text evidence="1">Siderophore biosynthesis.</text>
</comment>
<keyword evidence="6" id="KW-1185">Reference proteome</keyword>
<dbReference type="InterPro" id="IPR037455">
    <property type="entry name" value="LucA/IucC-like"/>
</dbReference>
<evidence type="ECO:0000259" key="3">
    <source>
        <dbReference type="Pfam" id="PF04183"/>
    </source>
</evidence>
<evidence type="ECO:0000256" key="2">
    <source>
        <dbReference type="ARBA" id="ARBA00007832"/>
    </source>
</evidence>
<dbReference type="Pfam" id="PF06276">
    <property type="entry name" value="FhuF"/>
    <property type="match status" value="1"/>
</dbReference>
<evidence type="ECO:0000256" key="1">
    <source>
        <dbReference type="ARBA" id="ARBA00004924"/>
    </source>
</evidence>
<evidence type="ECO:0000313" key="5">
    <source>
        <dbReference type="EMBL" id="NJQ02467.1"/>
    </source>
</evidence>
<comment type="caution">
    <text evidence="5">The sequence shown here is derived from an EMBL/GenBank/DDBJ whole genome shotgun (WGS) entry which is preliminary data.</text>
</comment>
<protein>
    <submittedName>
        <fullName evidence="5">Siderophore biosynthesis protein</fullName>
    </submittedName>
</protein>
<feature type="domain" description="Aerobactin siderophore biosynthesis IucA/IucC-like C-terminal" evidence="4">
    <location>
        <begin position="403"/>
        <end position="564"/>
    </location>
</feature>
<feature type="domain" description="Aerobactin siderophore biosynthesis IucA/IucC N-terminal" evidence="3">
    <location>
        <begin position="139"/>
        <end position="352"/>
    </location>
</feature>
<dbReference type="RefSeq" id="WP_168103088.1">
    <property type="nucleotide sequence ID" value="NZ_JAATEN010000014.1"/>
</dbReference>
<dbReference type="Gene3D" id="1.10.510.40">
    <property type="match status" value="1"/>
</dbReference>
<dbReference type="Gene3D" id="6.10.250.3370">
    <property type="match status" value="1"/>
</dbReference>
<sequence>MSTTLPTRAVTGHHRPGDPAAIADAVTTGNLLRCWVRETGVPRPADGHLRLRLPASGATLEAPVIHWSATGHHRFGRVRLHTGTKAPAPLVASLLAVETAAGDAAAVTDLTARVTDSAHRVAHFLRARPHTVEPPATLFLETEQALVTGHPLHPTPKSREGLTDTEAARYSPELHGSFALHWFAAHPAVLDSDSALARPLQPLLADLAGHPDAPPGTVLVPAHPWQAQDLLHRPAVRTLLDGGHLHDLGPSGAPWSPTSSVRTLYRADAPVMLKLSLGLRITNSRRENHRTELRRGLAVHRLLDAGLAGALRAAHPRFHIVRDPAWLAVHSPGSTTPTGLDAVVRANPFRAARAGTRPRGWTGCLAGLLAERPDRPDHRSRIAGILDHLARQTGHSTRRTARAWFSRYLDAVITPLCWLYAEYGLGLEAHQQNTLVTLDADGWPTGGHYRDNQGYYFSPARSHALHRWIPDIGRDLGTYVDDAVIDERLGYYIGVNNILGTIGALGAQGLADEEDLLAETDRHLAVLAARHGDRLPPAATLREAPTLRCKANLLTRVRGLDELTGPLESQSVYVDIPNPVAEARR</sequence>
<accession>A0ABX1C3H4</accession>
<dbReference type="Pfam" id="PF04183">
    <property type="entry name" value="IucA_IucC"/>
    <property type="match status" value="1"/>
</dbReference>
<dbReference type="EMBL" id="JAATEN010000014">
    <property type="protein sequence ID" value="NJQ02467.1"/>
    <property type="molecule type" value="Genomic_DNA"/>
</dbReference>
<dbReference type="PANTHER" id="PTHR34384:SF5">
    <property type="entry name" value="L-2,3-DIAMINOPROPANOATE--CITRATE LIGASE"/>
    <property type="match status" value="1"/>
</dbReference>
<name>A0ABX1C3H4_9ACTN</name>
<comment type="similarity">
    <text evidence="2">Belongs to the IucA/IucC family.</text>
</comment>
<evidence type="ECO:0000313" key="6">
    <source>
        <dbReference type="Proteomes" id="UP000695264"/>
    </source>
</evidence>
<gene>
    <name evidence="5" type="ORF">HCK00_18440</name>
</gene>
<dbReference type="InterPro" id="IPR022770">
    <property type="entry name" value="IucA/IucC-like_C"/>
</dbReference>
<dbReference type="InterPro" id="IPR007310">
    <property type="entry name" value="Aerobactin_biosyn_IucA/IucC_N"/>
</dbReference>
<reference evidence="5 6" key="1">
    <citation type="submission" date="2020-03" db="EMBL/GenBank/DDBJ databases">
        <title>WGS of actinomycetes isolated from Thailand.</title>
        <authorList>
            <person name="Thawai C."/>
        </authorList>
    </citation>
    <scope>NUCLEOTIDE SEQUENCE [LARGE SCALE GENOMIC DNA]</scope>
    <source>
        <strain evidence="5 6">PLAI 1-29</strain>
    </source>
</reference>
<organism evidence="5 6">
    <name type="scientific">Streptomyces zingiberis</name>
    <dbReference type="NCBI Taxonomy" id="2053010"/>
    <lineage>
        <taxon>Bacteria</taxon>
        <taxon>Bacillati</taxon>
        <taxon>Actinomycetota</taxon>
        <taxon>Actinomycetes</taxon>
        <taxon>Kitasatosporales</taxon>
        <taxon>Streptomycetaceae</taxon>
        <taxon>Streptomyces</taxon>
    </lineage>
</organism>
<proteinExistence type="inferred from homology"/>
<dbReference type="PANTHER" id="PTHR34384">
    <property type="entry name" value="L-2,3-DIAMINOPROPANOATE--CITRATE LIGASE"/>
    <property type="match status" value="1"/>
</dbReference>
<dbReference type="Proteomes" id="UP000695264">
    <property type="component" value="Unassembled WGS sequence"/>
</dbReference>